<keyword evidence="6 7" id="KW-0472">Membrane</keyword>
<dbReference type="GO" id="GO:0006465">
    <property type="term" value="P:signal peptide processing"/>
    <property type="evidence" value="ECO:0007669"/>
    <property type="project" value="TreeGrafter"/>
</dbReference>
<evidence type="ECO:0000259" key="9">
    <source>
        <dbReference type="Pfam" id="PF06750"/>
    </source>
</evidence>
<evidence type="ECO:0000256" key="1">
    <source>
        <dbReference type="ARBA" id="ARBA00004651"/>
    </source>
</evidence>
<dbReference type="Pfam" id="PF06750">
    <property type="entry name" value="A24_N_bact"/>
    <property type="match status" value="1"/>
</dbReference>
<feature type="transmembrane region" description="Helical" evidence="7">
    <location>
        <begin position="149"/>
        <end position="171"/>
    </location>
</feature>
<comment type="similarity">
    <text evidence="2">Belongs to the peptidase A24 family.</text>
</comment>
<dbReference type="InterPro" id="IPR050882">
    <property type="entry name" value="Prepilin_peptidase/N-MTase"/>
</dbReference>
<dbReference type="AlphaFoldDB" id="A0A927W958"/>
<protein>
    <submittedName>
        <fullName evidence="10">Prepilin peptidase</fullName>
    </submittedName>
</protein>
<accession>A0A927W958</accession>
<feature type="domain" description="Prepilin peptidase A24 N-terminal" evidence="9">
    <location>
        <begin position="7"/>
        <end position="89"/>
    </location>
</feature>
<evidence type="ECO:0000313" key="10">
    <source>
        <dbReference type="EMBL" id="MBE6060589.1"/>
    </source>
</evidence>
<evidence type="ECO:0000256" key="3">
    <source>
        <dbReference type="ARBA" id="ARBA00022475"/>
    </source>
</evidence>
<sequence length="245" mass="27070">MGFIVFLYGVVIGSFLNVCIYRIPNNQSLISPPSHCGNCDTRLKWRDLFPIVSYLWLKGKCRYCDSKISMRYPLVEGLTGILLVGIYLRYGIGVSFFKYSLLTLFLIVIALIDYDTTDVYSSVVYSGMAVGIIFILIETVAYSHSITNYIIGGLIGLGVIGLIYVLTGGMGVGDIEIAVLCGLFLGWKLEIYFLLISFIIGGTIAVMLIVSKKKSKDEYIPLGPSLAMGAYIVLIIGEQYILNFI</sequence>
<feature type="transmembrane region" description="Helical" evidence="7">
    <location>
        <begin position="120"/>
        <end position="137"/>
    </location>
</feature>
<name>A0A927W958_9CLOT</name>
<evidence type="ECO:0000256" key="4">
    <source>
        <dbReference type="ARBA" id="ARBA00022692"/>
    </source>
</evidence>
<dbReference type="PANTHER" id="PTHR30487:SF0">
    <property type="entry name" value="PREPILIN LEADER PEPTIDASE_N-METHYLTRANSFERASE-RELATED"/>
    <property type="match status" value="1"/>
</dbReference>
<proteinExistence type="inferred from homology"/>
<gene>
    <name evidence="10" type="ORF">E7215_10530</name>
</gene>
<reference evidence="10" key="1">
    <citation type="submission" date="2019-04" db="EMBL/GenBank/DDBJ databases">
        <title>Evolution of Biomass-Degrading Anaerobic Consortia Revealed by Metagenomics.</title>
        <authorList>
            <person name="Peng X."/>
        </authorList>
    </citation>
    <scope>NUCLEOTIDE SEQUENCE</scope>
    <source>
        <strain evidence="10">SIG254</strain>
    </source>
</reference>
<dbReference type="EMBL" id="SVCM01000121">
    <property type="protein sequence ID" value="MBE6060589.1"/>
    <property type="molecule type" value="Genomic_DNA"/>
</dbReference>
<evidence type="ECO:0000313" key="11">
    <source>
        <dbReference type="Proteomes" id="UP000768462"/>
    </source>
</evidence>
<feature type="domain" description="Prepilin type IV endopeptidase peptidase" evidence="8">
    <location>
        <begin position="101"/>
        <end position="205"/>
    </location>
</feature>
<dbReference type="PANTHER" id="PTHR30487">
    <property type="entry name" value="TYPE 4 PREPILIN-LIKE PROTEINS LEADER PEPTIDE-PROCESSING ENZYME"/>
    <property type="match status" value="1"/>
</dbReference>
<keyword evidence="3" id="KW-1003">Cell membrane</keyword>
<evidence type="ECO:0000256" key="7">
    <source>
        <dbReference type="SAM" id="Phobius"/>
    </source>
</evidence>
<evidence type="ECO:0000256" key="5">
    <source>
        <dbReference type="ARBA" id="ARBA00022989"/>
    </source>
</evidence>
<feature type="transmembrane region" description="Helical" evidence="7">
    <location>
        <begin position="96"/>
        <end position="114"/>
    </location>
</feature>
<dbReference type="InterPro" id="IPR010627">
    <property type="entry name" value="Prepilin_pept_A24_N"/>
</dbReference>
<evidence type="ECO:0000256" key="2">
    <source>
        <dbReference type="ARBA" id="ARBA00005801"/>
    </source>
</evidence>
<comment type="subcellular location">
    <subcellularLocation>
        <location evidence="1">Cell membrane</location>
        <topology evidence="1">Multi-pass membrane protein</topology>
    </subcellularLocation>
</comment>
<dbReference type="Gene3D" id="1.20.120.1220">
    <property type="match status" value="1"/>
</dbReference>
<keyword evidence="5 7" id="KW-1133">Transmembrane helix</keyword>
<dbReference type="InterPro" id="IPR000045">
    <property type="entry name" value="Prepilin_IV_endopep_pep"/>
</dbReference>
<organism evidence="10 11">
    <name type="scientific">Clostridium sulfidigenes</name>
    <dbReference type="NCBI Taxonomy" id="318464"/>
    <lineage>
        <taxon>Bacteria</taxon>
        <taxon>Bacillati</taxon>
        <taxon>Bacillota</taxon>
        <taxon>Clostridia</taxon>
        <taxon>Eubacteriales</taxon>
        <taxon>Clostridiaceae</taxon>
        <taxon>Clostridium</taxon>
    </lineage>
</organism>
<dbReference type="Proteomes" id="UP000768462">
    <property type="component" value="Unassembled WGS sequence"/>
</dbReference>
<dbReference type="GO" id="GO:0005886">
    <property type="term" value="C:plasma membrane"/>
    <property type="evidence" value="ECO:0007669"/>
    <property type="project" value="UniProtKB-SubCell"/>
</dbReference>
<feature type="transmembrane region" description="Helical" evidence="7">
    <location>
        <begin position="6"/>
        <end position="23"/>
    </location>
</feature>
<feature type="transmembrane region" description="Helical" evidence="7">
    <location>
        <begin position="191"/>
        <end position="210"/>
    </location>
</feature>
<keyword evidence="4 7" id="KW-0812">Transmembrane</keyword>
<dbReference type="Pfam" id="PF01478">
    <property type="entry name" value="Peptidase_A24"/>
    <property type="match status" value="1"/>
</dbReference>
<comment type="caution">
    <text evidence="10">The sequence shown here is derived from an EMBL/GenBank/DDBJ whole genome shotgun (WGS) entry which is preliminary data.</text>
</comment>
<evidence type="ECO:0000259" key="8">
    <source>
        <dbReference type="Pfam" id="PF01478"/>
    </source>
</evidence>
<dbReference type="GO" id="GO:0004190">
    <property type="term" value="F:aspartic-type endopeptidase activity"/>
    <property type="evidence" value="ECO:0007669"/>
    <property type="project" value="InterPro"/>
</dbReference>
<evidence type="ECO:0000256" key="6">
    <source>
        <dbReference type="ARBA" id="ARBA00023136"/>
    </source>
</evidence>
<feature type="transmembrane region" description="Helical" evidence="7">
    <location>
        <begin position="222"/>
        <end position="242"/>
    </location>
</feature>